<dbReference type="SUPFAM" id="SSF56112">
    <property type="entry name" value="Protein kinase-like (PK-like)"/>
    <property type="match status" value="1"/>
</dbReference>
<dbReference type="PANTHER" id="PTHR43883">
    <property type="entry name" value="SLR0207 PROTEIN"/>
    <property type="match status" value="1"/>
</dbReference>
<dbReference type="Gene3D" id="3.40.50.300">
    <property type="entry name" value="P-loop containing nucleotide triphosphate hydrolases"/>
    <property type="match status" value="1"/>
</dbReference>
<sequence length="559" mass="64117">MRQMIVFRAVAAVIITNFSNQWHETLAILNKKERRVSESLIKALQDPAVYGHPVTQFQLVETHISWVILTGPYAYKIKKPMDFGFLNFTDLERRRFYCEEELRLNRRLAPEIYLGLVRITGSEAKPSIDGNGDVIEYAVKMKQFNPNDLLSKLPNDSDKLPRYLDALSQQLADFHMQESAVADSSSEFGDPEQVFAPVQQNFDQVRPMLSDAAELRQLEYIEGWAQSTYERLRPFLQSRKDKGFVRECHGDVHLGNVTLFENRVTLFDCIEFNEDFRWTDVYNDLAFLMMDLEDRGMKHLSYRFLNKYLEITGDYAGAELLPFYKSYRAMVRCKVALFTLGAPGLSEEAKAEQVRKYRKYLELAESYMDVPTRFLLITHGVSGTGKSTITSRLLERLSAIRLRSDVERKRLFGFSHLDSTGASGSDQGIYNKDASIKTYSHLADTARALLHCGAAVIIDATFLRYDQRQQMEKVAEEEGVPFAVVDCRVPLDEIERRLNRRKEKNDDPAEAGVEVMHKQLTRDEPFQEDELPHVLVVATDSSEDIQTLTEKLVQRLGAA</sequence>
<organism evidence="2 3">
    <name type="scientific">Hahella chejuensis (strain KCTC 2396)</name>
    <dbReference type="NCBI Taxonomy" id="349521"/>
    <lineage>
        <taxon>Bacteria</taxon>
        <taxon>Pseudomonadati</taxon>
        <taxon>Pseudomonadota</taxon>
        <taxon>Gammaproteobacteria</taxon>
        <taxon>Oceanospirillales</taxon>
        <taxon>Hahellaceae</taxon>
        <taxon>Hahella</taxon>
    </lineage>
</organism>
<proteinExistence type="predicted"/>
<name>Q2S8X6_HAHCH</name>
<dbReference type="Proteomes" id="UP000000238">
    <property type="component" value="Chromosome"/>
</dbReference>
<dbReference type="eggNOG" id="COG2187">
    <property type="taxonomic scope" value="Bacteria"/>
</dbReference>
<dbReference type="InterPro" id="IPR052732">
    <property type="entry name" value="Cell-binding_unc_protein"/>
</dbReference>
<reference evidence="2 3" key="1">
    <citation type="journal article" date="2005" name="Nucleic Acids Res.">
        <title>Genomic blueprint of Hahella chejuensis, a marine microbe producing an algicidal agent.</title>
        <authorList>
            <person name="Jeong H."/>
            <person name="Yim J.H."/>
            <person name="Lee C."/>
            <person name="Choi S.-H."/>
            <person name="Park Y.K."/>
            <person name="Yoon S.H."/>
            <person name="Hur C.-G."/>
            <person name="Kang H.-Y."/>
            <person name="Kim D."/>
            <person name="Lee H.H."/>
            <person name="Park K.H."/>
            <person name="Park S.-H."/>
            <person name="Park H.-S."/>
            <person name="Lee H.K."/>
            <person name="Oh T.K."/>
            <person name="Kim J.F."/>
        </authorList>
    </citation>
    <scope>NUCLEOTIDE SEQUENCE [LARGE SCALE GENOMIC DNA]</scope>
    <source>
        <strain evidence="2 3">KCTC 2396</strain>
    </source>
</reference>
<dbReference type="STRING" id="349521.HCH_06251"/>
<dbReference type="AlphaFoldDB" id="Q2S8X6"/>
<evidence type="ECO:0000259" key="1">
    <source>
        <dbReference type="Pfam" id="PF01636"/>
    </source>
</evidence>
<evidence type="ECO:0000313" key="3">
    <source>
        <dbReference type="Proteomes" id="UP000000238"/>
    </source>
</evidence>
<dbReference type="Pfam" id="PF13671">
    <property type="entry name" value="AAA_33"/>
    <property type="match status" value="1"/>
</dbReference>
<dbReference type="PANTHER" id="PTHR43883:SF1">
    <property type="entry name" value="GLUCONOKINASE"/>
    <property type="match status" value="1"/>
</dbReference>
<keyword evidence="3" id="KW-1185">Reference proteome</keyword>
<dbReference type="EMBL" id="CP000155">
    <property type="protein sequence ID" value="ABC32898.1"/>
    <property type="molecule type" value="Genomic_DNA"/>
</dbReference>
<dbReference type="SUPFAM" id="SSF52540">
    <property type="entry name" value="P-loop containing nucleoside triphosphate hydrolases"/>
    <property type="match status" value="1"/>
</dbReference>
<dbReference type="HOGENOM" id="CLU_026771_1_1_6"/>
<dbReference type="KEGG" id="hch:HCH_06251"/>
<dbReference type="InterPro" id="IPR011009">
    <property type="entry name" value="Kinase-like_dom_sf"/>
</dbReference>
<feature type="domain" description="Aminoglycoside phosphotransferase" evidence="1">
    <location>
        <begin position="153"/>
        <end position="318"/>
    </location>
</feature>
<dbReference type="eggNOG" id="COG0645">
    <property type="taxonomic scope" value="Bacteria"/>
</dbReference>
<protein>
    <submittedName>
        <fullName evidence="2">Uncharacterized protein conserved in bacteria</fullName>
    </submittedName>
</protein>
<dbReference type="Gene3D" id="3.90.1200.10">
    <property type="match status" value="1"/>
</dbReference>
<accession>Q2S8X6</accession>
<gene>
    <name evidence="2" type="ordered locus">HCH_06251</name>
</gene>
<dbReference type="InterPro" id="IPR027417">
    <property type="entry name" value="P-loop_NTPase"/>
</dbReference>
<evidence type="ECO:0000313" key="2">
    <source>
        <dbReference type="EMBL" id="ABC32898.1"/>
    </source>
</evidence>
<dbReference type="Pfam" id="PF01636">
    <property type="entry name" value="APH"/>
    <property type="match status" value="1"/>
</dbReference>
<dbReference type="InterPro" id="IPR002575">
    <property type="entry name" value="Aminoglycoside_PTrfase"/>
</dbReference>